<reference evidence="4" key="1">
    <citation type="journal article" date="2023" name="Mar. Drugs">
        <title>Gemmata algarum, a Novel Planctomycete Isolated from an Algal Mat, Displays Antimicrobial Activity.</title>
        <authorList>
            <person name="Kumar G."/>
            <person name="Kallscheuer N."/>
            <person name="Kashif M."/>
            <person name="Ahamad S."/>
            <person name="Jagadeeshwari U."/>
            <person name="Pannikurungottu S."/>
            <person name="Haufschild T."/>
            <person name="Kabuu M."/>
            <person name="Sasikala C."/>
            <person name="Jogler C."/>
            <person name="Ramana C."/>
        </authorList>
    </citation>
    <scope>NUCLEOTIDE SEQUENCE [LARGE SCALE GENOMIC DNA]</scope>
    <source>
        <strain evidence="4">JC673</strain>
    </source>
</reference>
<dbReference type="Proteomes" id="UP001272242">
    <property type="component" value="Unassembled WGS sequence"/>
</dbReference>
<comment type="caution">
    <text evidence="3">The sequence shown here is derived from an EMBL/GenBank/DDBJ whole genome shotgun (WGS) entry which is preliminary data.</text>
</comment>
<gene>
    <name evidence="3" type="ORF">R5W23_003746</name>
</gene>
<feature type="transmembrane region" description="Helical" evidence="2">
    <location>
        <begin position="86"/>
        <end position="107"/>
    </location>
</feature>
<name>A0ABU5F451_9BACT</name>
<evidence type="ECO:0000256" key="2">
    <source>
        <dbReference type="SAM" id="Phobius"/>
    </source>
</evidence>
<evidence type="ECO:0000256" key="1">
    <source>
        <dbReference type="SAM" id="MobiDB-lite"/>
    </source>
</evidence>
<feature type="compositionally biased region" description="Pro residues" evidence="1">
    <location>
        <begin position="22"/>
        <end position="34"/>
    </location>
</feature>
<feature type="transmembrane region" description="Helical" evidence="2">
    <location>
        <begin position="44"/>
        <end position="65"/>
    </location>
</feature>
<feature type="region of interest" description="Disordered" evidence="1">
    <location>
        <begin position="1"/>
        <end position="36"/>
    </location>
</feature>
<evidence type="ECO:0000313" key="4">
    <source>
        <dbReference type="Proteomes" id="UP001272242"/>
    </source>
</evidence>
<dbReference type="EMBL" id="JAXBLV010000211">
    <property type="protein sequence ID" value="MDY3562284.1"/>
    <property type="molecule type" value="Genomic_DNA"/>
</dbReference>
<feature type="compositionally biased region" description="Pro residues" evidence="1">
    <location>
        <begin position="1"/>
        <end position="14"/>
    </location>
</feature>
<proteinExistence type="predicted"/>
<keyword evidence="2" id="KW-0472">Membrane</keyword>
<accession>A0ABU5F451</accession>
<keyword evidence="2" id="KW-0812">Transmembrane</keyword>
<protein>
    <submittedName>
        <fullName evidence="3">Uncharacterized protein</fullName>
    </submittedName>
</protein>
<evidence type="ECO:0000313" key="3">
    <source>
        <dbReference type="EMBL" id="MDY3562284.1"/>
    </source>
</evidence>
<keyword evidence="4" id="KW-1185">Reference proteome</keyword>
<dbReference type="RefSeq" id="WP_261187042.1">
    <property type="nucleotide sequence ID" value="NZ_JAXBLV010000211.1"/>
</dbReference>
<keyword evidence="2" id="KW-1133">Transmembrane helix</keyword>
<sequence length="153" mass="15871">MATAPPAEPQPAAPPAEAQPDTAPPAAPTPPEQPPTATLTTLQWLLLALPLGPLVLLFLVLDAFYPARTALLWTDPLGQKLLGAEFALLLFGALVCVGGFAVSNRFVPGPLGLAARGAIVALWCVGFCVPAGFLLVLGPSAVEIQRNVILVRH</sequence>
<organism evidence="3 4">
    <name type="scientific">Gemmata algarum</name>
    <dbReference type="NCBI Taxonomy" id="2975278"/>
    <lineage>
        <taxon>Bacteria</taxon>
        <taxon>Pseudomonadati</taxon>
        <taxon>Planctomycetota</taxon>
        <taxon>Planctomycetia</taxon>
        <taxon>Gemmatales</taxon>
        <taxon>Gemmataceae</taxon>
        <taxon>Gemmata</taxon>
    </lineage>
</organism>
<feature type="transmembrane region" description="Helical" evidence="2">
    <location>
        <begin position="113"/>
        <end position="137"/>
    </location>
</feature>